<protein>
    <submittedName>
        <fullName evidence="1">Uncharacterized protein</fullName>
    </submittedName>
</protein>
<dbReference type="EMBL" id="OQ376858">
    <property type="protein sequence ID" value="WFG40905.1"/>
    <property type="molecule type" value="Genomic_DNA"/>
</dbReference>
<gene>
    <name evidence="1" type="ORF">ParaMal1_00021</name>
</gene>
<keyword evidence="2" id="KW-1185">Reference proteome</keyword>
<sequence>MSIANTETALFVSMTKAIEFCHAACSRADVREATPHRRYSRGALLGYWINLKMTDGTLQEMSEDYAEGLAR</sequence>
<proteinExistence type="predicted"/>
<dbReference type="Proteomes" id="UP001216172">
    <property type="component" value="Segment"/>
</dbReference>
<evidence type="ECO:0000313" key="2">
    <source>
        <dbReference type="Proteomes" id="UP001216172"/>
    </source>
</evidence>
<name>A0AAF0FE99_9CAUD</name>
<organism evidence="1 2">
    <name type="scientific">Paracoccus phage ParMal1</name>
    <dbReference type="NCBI Taxonomy" id="3032416"/>
    <lineage>
        <taxon>Viruses</taxon>
        <taxon>Duplodnaviria</taxon>
        <taxon>Heunggongvirae</taxon>
        <taxon>Uroviricota</taxon>
        <taxon>Caudoviricetes</taxon>
        <taxon>Autographivirales</taxon>
        <taxon>Autographivirales incertae sedis</taxon>
        <taxon>Mallvirus</taxon>
        <taxon>Mallvirus ParMal1</taxon>
    </lineage>
</organism>
<reference evidence="1" key="1">
    <citation type="submission" date="2023-02" db="EMBL/GenBank/DDBJ databases">
        <authorList>
            <person name="Rihtman B."/>
        </authorList>
    </citation>
    <scope>NUCLEOTIDE SEQUENCE</scope>
</reference>
<accession>A0AAF0FE99</accession>
<evidence type="ECO:0000313" key="1">
    <source>
        <dbReference type="EMBL" id="WFG40905.1"/>
    </source>
</evidence>